<accession>A0A9W6YRY6</accession>
<organism evidence="1 2">
    <name type="scientific">Phytophthora fragariaefolia</name>
    <dbReference type="NCBI Taxonomy" id="1490495"/>
    <lineage>
        <taxon>Eukaryota</taxon>
        <taxon>Sar</taxon>
        <taxon>Stramenopiles</taxon>
        <taxon>Oomycota</taxon>
        <taxon>Peronosporomycetes</taxon>
        <taxon>Peronosporales</taxon>
        <taxon>Peronosporaceae</taxon>
        <taxon>Phytophthora</taxon>
    </lineage>
</organism>
<protein>
    <submittedName>
        <fullName evidence="1">Unnamed protein product</fullName>
    </submittedName>
</protein>
<proteinExistence type="predicted"/>
<keyword evidence="2" id="KW-1185">Reference proteome</keyword>
<dbReference type="InterPro" id="IPR052579">
    <property type="entry name" value="Zinc_finger_SWIM"/>
</dbReference>
<name>A0A9W6YRY6_9STRA</name>
<dbReference type="AlphaFoldDB" id="A0A9W6YRY6"/>
<dbReference type="Proteomes" id="UP001165121">
    <property type="component" value="Unassembled WGS sequence"/>
</dbReference>
<dbReference type="EMBL" id="BSXT01019413">
    <property type="protein sequence ID" value="GMG18389.1"/>
    <property type="molecule type" value="Genomic_DNA"/>
</dbReference>
<reference evidence="1" key="1">
    <citation type="submission" date="2023-04" db="EMBL/GenBank/DDBJ databases">
        <title>Phytophthora fragariaefolia NBRC 109709.</title>
        <authorList>
            <person name="Ichikawa N."/>
            <person name="Sato H."/>
            <person name="Tonouchi N."/>
        </authorList>
    </citation>
    <scope>NUCLEOTIDE SEQUENCE</scope>
    <source>
        <strain evidence="1">NBRC 109709</strain>
    </source>
</reference>
<dbReference type="PANTHER" id="PTHR31569">
    <property type="entry name" value="SWIM-TYPE DOMAIN-CONTAINING PROTEIN"/>
    <property type="match status" value="1"/>
</dbReference>
<evidence type="ECO:0000313" key="2">
    <source>
        <dbReference type="Proteomes" id="UP001165121"/>
    </source>
</evidence>
<dbReference type="PANTHER" id="PTHR31569:SF4">
    <property type="entry name" value="SWIM-TYPE DOMAIN-CONTAINING PROTEIN"/>
    <property type="match status" value="1"/>
</dbReference>
<gene>
    <name evidence="1" type="ORF">Pfra01_003067400</name>
</gene>
<dbReference type="OrthoDB" id="121986at2759"/>
<sequence length="204" mass="24177">MVYSKSSEELENHTEEFEALARREGRTTLWGYFDANWMASIDMWVTLYRMDLPHCRNNTNSRVENLFGKLKADLHSSMSMKQCLDAVIRYQRRKEDWYVTRVVTPRTQLNIKYDEELNQFLGMTSPWVADVFTAEYKFAKEVDAKATYTMEGDDLYVTLWRDGRMHRVDKFNWMCTCEFSSTMRLPCRHAMIYSKHVCGLLAIP</sequence>
<comment type="caution">
    <text evidence="1">The sequence shown here is derived from an EMBL/GenBank/DDBJ whole genome shotgun (WGS) entry which is preliminary data.</text>
</comment>
<evidence type="ECO:0000313" key="1">
    <source>
        <dbReference type="EMBL" id="GMG18389.1"/>
    </source>
</evidence>